<dbReference type="NCBIfam" id="TIGR00031">
    <property type="entry name" value="UDP-GALP_mutase"/>
    <property type="match status" value="1"/>
</dbReference>
<keyword evidence="4" id="KW-0274">FAD</keyword>
<evidence type="ECO:0000256" key="4">
    <source>
        <dbReference type="ARBA" id="ARBA00022827"/>
    </source>
</evidence>
<evidence type="ECO:0000256" key="6">
    <source>
        <dbReference type="SAM" id="MobiDB-lite"/>
    </source>
</evidence>
<protein>
    <recommendedName>
        <fullName evidence="7">UDP-galactopyranose mutase C-terminal domain-containing protein</fullName>
    </recommendedName>
</protein>
<keyword evidence="9" id="KW-1185">Reference proteome</keyword>
<dbReference type="Proteomes" id="UP001530293">
    <property type="component" value="Unassembled WGS sequence"/>
</dbReference>
<proteinExistence type="inferred from homology"/>
<keyword evidence="3" id="KW-0285">Flavoprotein</keyword>
<feature type="region of interest" description="Disordered" evidence="6">
    <location>
        <begin position="1"/>
        <end position="45"/>
    </location>
</feature>
<comment type="similarity">
    <text evidence="2">Belongs to the UDP-galactopyranose/dTDP-fucopyranose mutase family.</text>
</comment>
<reference evidence="8 9" key="1">
    <citation type="submission" date="2024-10" db="EMBL/GenBank/DDBJ databases">
        <title>Updated reference genomes for cyclostephanoid diatoms.</title>
        <authorList>
            <person name="Roberts W.R."/>
            <person name="Alverson A.J."/>
        </authorList>
    </citation>
    <scope>NUCLEOTIDE SEQUENCE [LARGE SCALE GENOMIC DNA]</scope>
    <source>
        <strain evidence="8 9">AJA232-27</strain>
    </source>
</reference>
<dbReference type="GO" id="GO:0016853">
    <property type="term" value="F:isomerase activity"/>
    <property type="evidence" value="ECO:0007669"/>
    <property type="project" value="UniProtKB-KW"/>
</dbReference>
<feature type="compositionally biased region" description="Gly residues" evidence="6">
    <location>
        <begin position="25"/>
        <end position="39"/>
    </location>
</feature>
<evidence type="ECO:0000313" key="8">
    <source>
        <dbReference type="EMBL" id="KAL3760863.1"/>
    </source>
</evidence>
<dbReference type="Pfam" id="PF13450">
    <property type="entry name" value="NAD_binding_8"/>
    <property type="match status" value="1"/>
</dbReference>
<gene>
    <name evidence="8" type="ORF">ACHAWU_009464</name>
</gene>
<dbReference type="InterPro" id="IPR015899">
    <property type="entry name" value="UDP-GalPyranose_mutase_C"/>
</dbReference>
<sequence length="547" mass="61986">MSPPSGANSPYHAMQPRQRLANSGSGSGGRGGGEGAGGRADGESYPRFAKSSIATTTSTTRRSTATTALVLLLLSSTMGMLLYINHKTISSLITGDESATVVATATITIDHQQHQQQQQQQQQQQEPRIAHYLKKKNNKEGDVHVDAGTTTASLDTNNPIFNKEYDNCIVGAGLSGSVIAENYATVLSQSSLIIERRHHIGGNCFDYIDTETGIRVSLFGAHLFHTKHQRVWDYVQRFGEWVPYEHKVLGLVNGKHVPIPVTIDTVNTLFDLNITNSDEMDEWLKDEQVTLTDTQGKPREALNSEEVALTRVGPRLYNLIFKPYTYKQWAKYPAELGPEVLSRIPFRNDFDGRYFSDKYQALPKDGYTSLFENMLDSPLITVVKNTDYFDVKDRLKCKRLYYTGPIDTYFAELKWPKLEYRSLSFERVVQHDTPGYFQPAPVVNYPQADDMDGNPVDYTRIVEYKHLLNQTSNHTIYFIERSKDGGEPYYPVPNIENKELYKKYQEMAEKEEGVTFVGRLANYKYFNMDDAILNALELFDRDTMGMM</sequence>
<keyword evidence="5" id="KW-0413">Isomerase</keyword>
<accession>A0ABD3MA90</accession>
<dbReference type="SUPFAM" id="SSF54373">
    <property type="entry name" value="FAD-linked reductases, C-terminal domain"/>
    <property type="match status" value="1"/>
</dbReference>
<dbReference type="PANTHER" id="PTHR21197">
    <property type="entry name" value="UDP-GALACTOPYRANOSE MUTASE"/>
    <property type="match status" value="1"/>
</dbReference>
<comment type="caution">
    <text evidence="8">The sequence shown here is derived from an EMBL/GenBank/DDBJ whole genome shotgun (WGS) entry which is preliminary data.</text>
</comment>
<dbReference type="InterPro" id="IPR004379">
    <property type="entry name" value="UDP-GALP_mutase"/>
</dbReference>
<dbReference type="AlphaFoldDB" id="A0ABD3MA90"/>
<evidence type="ECO:0000313" key="9">
    <source>
        <dbReference type="Proteomes" id="UP001530293"/>
    </source>
</evidence>
<dbReference type="PANTHER" id="PTHR21197:SF0">
    <property type="entry name" value="UDP-GALACTOPYRANOSE MUTASE"/>
    <property type="match status" value="1"/>
</dbReference>
<dbReference type="SUPFAM" id="SSF51971">
    <property type="entry name" value="Nucleotide-binding domain"/>
    <property type="match status" value="1"/>
</dbReference>
<comment type="cofactor">
    <cofactor evidence="1">
        <name>FAD</name>
        <dbReference type="ChEBI" id="CHEBI:57692"/>
    </cofactor>
</comment>
<dbReference type="EMBL" id="JALLBG020000169">
    <property type="protein sequence ID" value="KAL3760863.1"/>
    <property type="molecule type" value="Genomic_DNA"/>
</dbReference>
<organism evidence="8 9">
    <name type="scientific">Discostella pseudostelligera</name>
    <dbReference type="NCBI Taxonomy" id="259834"/>
    <lineage>
        <taxon>Eukaryota</taxon>
        <taxon>Sar</taxon>
        <taxon>Stramenopiles</taxon>
        <taxon>Ochrophyta</taxon>
        <taxon>Bacillariophyta</taxon>
        <taxon>Coscinodiscophyceae</taxon>
        <taxon>Thalassiosirophycidae</taxon>
        <taxon>Stephanodiscales</taxon>
        <taxon>Stephanodiscaceae</taxon>
        <taxon>Discostella</taxon>
    </lineage>
</organism>
<evidence type="ECO:0000256" key="5">
    <source>
        <dbReference type="ARBA" id="ARBA00023235"/>
    </source>
</evidence>
<evidence type="ECO:0000256" key="2">
    <source>
        <dbReference type="ARBA" id="ARBA00009321"/>
    </source>
</evidence>
<evidence type="ECO:0000256" key="3">
    <source>
        <dbReference type="ARBA" id="ARBA00022630"/>
    </source>
</evidence>
<name>A0ABD3MA90_9STRA</name>
<dbReference type="Gene3D" id="3.40.50.720">
    <property type="entry name" value="NAD(P)-binding Rossmann-like Domain"/>
    <property type="match status" value="3"/>
</dbReference>
<evidence type="ECO:0000256" key="1">
    <source>
        <dbReference type="ARBA" id="ARBA00001974"/>
    </source>
</evidence>
<feature type="domain" description="UDP-galactopyranose mutase C-terminal" evidence="7">
    <location>
        <begin position="320"/>
        <end position="525"/>
    </location>
</feature>
<dbReference type="Pfam" id="PF03275">
    <property type="entry name" value="GLF"/>
    <property type="match status" value="1"/>
</dbReference>
<evidence type="ECO:0000259" key="7">
    <source>
        <dbReference type="Pfam" id="PF03275"/>
    </source>
</evidence>